<reference evidence="3" key="1">
    <citation type="submission" date="2025-08" db="UniProtKB">
        <authorList>
            <consortium name="RefSeq"/>
        </authorList>
    </citation>
    <scope>IDENTIFICATION</scope>
</reference>
<protein>
    <submittedName>
        <fullName evidence="3">Uncharacterized protein LOC106063633</fullName>
    </submittedName>
</protein>
<feature type="chain" id="PRO_5040998212" evidence="1">
    <location>
        <begin position="18"/>
        <end position="223"/>
    </location>
</feature>
<feature type="signal peptide" evidence="1">
    <location>
        <begin position="1"/>
        <end position="17"/>
    </location>
</feature>
<name>A0A9W3BFS0_BIOGL</name>
<organism evidence="2 3">
    <name type="scientific">Biomphalaria glabrata</name>
    <name type="common">Bloodfluke planorb</name>
    <name type="synonym">Freshwater snail</name>
    <dbReference type="NCBI Taxonomy" id="6526"/>
    <lineage>
        <taxon>Eukaryota</taxon>
        <taxon>Metazoa</taxon>
        <taxon>Spiralia</taxon>
        <taxon>Lophotrochozoa</taxon>
        <taxon>Mollusca</taxon>
        <taxon>Gastropoda</taxon>
        <taxon>Heterobranchia</taxon>
        <taxon>Euthyneura</taxon>
        <taxon>Panpulmonata</taxon>
        <taxon>Hygrophila</taxon>
        <taxon>Lymnaeoidea</taxon>
        <taxon>Planorbidae</taxon>
        <taxon>Biomphalaria</taxon>
    </lineage>
</organism>
<dbReference type="AlphaFoldDB" id="A0A9W3BFS0"/>
<dbReference type="OrthoDB" id="6204567at2759"/>
<dbReference type="Proteomes" id="UP001165740">
    <property type="component" value="Chromosome 9"/>
</dbReference>
<dbReference type="GeneID" id="106063633"/>
<dbReference type="Gene3D" id="2.40.128.590">
    <property type="entry name" value="CpcT/CpeT domain"/>
    <property type="match status" value="1"/>
</dbReference>
<accession>A0A9W3BFS0</accession>
<sequence length="223" mass="24926">MLSAQIFHFICLVLVSGQSSDPESREPTLKALNFASMLSGKFSNAKQVKAESAFIEEEEPRDSLIFKVTPVEVAALQPTLTFIVNEIVNGNLTRYHLLTIFEDDEGFVNLKHYIIPSNLTASKIQNLRRDDIKQEVGCDAKYTKLTDTTFIGSWPACTQFRVNVKQRYSVTVTCSSFTMTVLPTQNLPESGNEIPYVNYKIETYPLPASVLARAGQFKPSCSN</sequence>
<keyword evidence="1" id="KW-0732">Signal</keyword>
<evidence type="ECO:0000313" key="3">
    <source>
        <dbReference type="RefSeq" id="XP_055898287.1"/>
    </source>
</evidence>
<dbReference type="RefSeq" id="XP_055898287.1">
    <property type="nucleotide sequence ID" value="XM_056042312.1"/>
</dbReference>
<evidence type="ECO:0000313" key="2">
    <source>
        <dbReference type="Proteomes" id="UP001165740"/>
    </source>
</evidence>
<keyword evidence="2" id="KW-1185">Reference proteome</keyword>
<evidence type="ECO:0000256" key="1">
    <source>
        <dbReference type="SAM" id="SignalP"/>
    </source>
</evidence>
<gene>
    <name evidence="3" type="primary">LOC106063633</name>
</gene>
<proteinExistence type="predicted"/>
<dbReference type="InterPro" id="IPR038672">
    <property type="entry name" value="CpcT/CpeT_sf"/>
</dbReference>